<keyword evidence="3" id="KW-0732">Signal</keyword>
<dbReference type="PANTHER" id="PTHR43343">
    <property type="entry name" value="PEPTIDASE S12"/>
    <property type="match status" value="1"/>
</dbReference>
<comment type="caution">
    <text evidence="10">The sequence shown here is derived from an EMBL/GenBank/DDBJ whole genome shotgun (WGS) entry which is preliminary data.</text>
</comment>
<dbReference type="PANTHER" id="PTHR43343:SF3">
    <property type="entry name" value="PROTEASE DO-LIKE 8, CHLOROPLASTIC"/>
    <property type="match status" value="1"/>
</dbReference>
<dbReference type="PRINTS" id="PR00834">
    <property type="entry name" value="PROTEASES2C"/>
</dbReference>
<dbReference type="GO" id="GO:0006508">
    <property type="term" value="P:proteolysis"/>
    <property type="evidence" value="ECO:0007669"/>
    <property type="project" value="UniProtKB-KW"/>
</dbReference>
<feature type="binding site" evidence="8">
    <location>
        <position position="119"/>
    </location>
    <ligand>
        <name>substrate</name>
    </ligand>
</feature>
<dbReference type="EMBL" id="PFMR01000238">
    <property type="protein sequence ID" value="PIZ15726.1"/>
    <property type="molecule type" value="Genomic_DNA"/>
</dbReference>
<feature type="binding site" evidence="8">
    <location>
        <position position="152"/>
    </location>
    <ligand>
        <name>substrate</name>
    </ligand>
</feature>
<feature type="domain" description="PDZ" evidence="9">
    <location>
        <begin position="383"/>
        <end position="468"/>
    </location>
</feature>
<dbReference type="Gene3D" id="2.30.42.10">
    <property type="match status" value="2"/>
</dbReference>
<accession>A0A2M7S879</accession>
<dbReference type="InterPro" id="IPR009003">
    <property type="entry name" value="Peptidase_S1_PA"/>
</dbReference>
<dbReference type="SMART" id="SM00228">
    <property type="entry name" value="PDZ"/>
    <property type="match status" value="2"/>
</dbReference>
<dbReference type="CDD" id="cd10839">
    <property type="entry name" value="cpPDZ1_DegP-like"/>
    <property type="match status" value="1"/>
</dbReference>
<evidence type="ECO:0000256" key="5">
    <source>
        <dbReference type="ARBA" id="ARBA00022801"/>
    </source>
</evidence>
<keyword evidence="6" id="KW-0720">Serine protease</keyword>
<protein>
    <submittedName>
        <fullName evidence="10">Peptidase</fullName>
    </submittedName>
</protein>
<dbReference type="NCBIfam" id="TIGR02037">
    <property type="entry name" value="degP_htrA_DO"/>
    <property type="match status" value="1"/>
</dbReference>
<name>A0A2M7S879_9BACT</name>
<evidence type="ECO:0000256" key="6">
    <source>
        <dbReference type="ARBA" id="ARBA00022825"/>
    </source>
</evidence>
<dbReference type="AlphaFoldDB" id="A0A2M7S879"/>
<dbReference type="Gene3D" id="2.40.10.120">
    <property type="match status" value="1"/>
</dbReference>
<dbReference type="Pfam" id="PF13180">
    <property type="entry name" value="PDZ_2"/>
    <property type="match status" value="1"/>
</dbReference>
<organism evidence="10 11">
    <name type="scientific">Candidatus Desantisbacteria bacterium CG_4_10_14_0_8_um_filter_48_22</name>
    <dbReference type="NCBI Taxonomy" id="1974543"/>
    <lineage>
        <taxon>Bacteria</taxon>
        <taxon>Candidatus Desantisiibacteriota</taxon>
    </lineage>
</organism>
<comment type="similarity">
    <text evidence="1">Belongs to the peptidase S1C family.</text>
</comment>
<dbReference type="InterPro" id="IPR011782">
    <property type="entry name" value="Pept_S1C_Do"/>
</dbReference>
<evidence type="ECO:0000256" key="3">
    <source>
        <dbReference type="ARBA" id="ARBA00022729"/>
    </source>
</evidence>
<dbReference type="FunFam" id="2.40.10.10:FF:000001">
    <property type="entry name" value="Periplasmic serine protease DegS"/>
    <property type="match status" value="1"/>
</dbReference>
<keyword evidence="4" id="KW-0677">Repeat</keyword>
<dbReference type="GO" id="GO:0004252">
    <property type="term" value="F:serine-type endopeptidase activity"/>
    <property type="evidence" value="ECO:0007669"/>
    <property type="project" value="InterPro"/>
</dbReference>
<dbReference type="InterPro" id="IPR001478">
    <property type="entry name" value="PDZ"/>
</dbReference>
<evidence type="ECO:0000256" key="7">
    <source>
        <dbReference type="PIRSR" id="PIRSR611782-1"/>
    </source>
</evidence>
<gene>
    <name evidence="10" type="ORF">COY52_08995</name>
</gene>
<feature type="active site" description="Charge relay system" evidence="7">
    <location>
        <position position="230"/>
    </location>
</feature>
<sequence>MLRHRKFLPILFLIFCFSITRYTLHVTRICSAADANVLSDLQDSFARIAESAKPAVVNISSTRIERTQLYSYRSPFGEEDPFDEFFRHFFGPEYGTRKQQSIGSGVIIDKRGYVLTNYHVVERASDIQVALGDGRNKKSYPGKIVGKDSRTDLAVIKIEPKKNEDFPTVPLGDSDKIRIGDWAVALGSPFGLEHTLTVGVISAKRQNVTIQNNTYEDLIQTDASINPGNSGGPLLNLKGKVIGINTAIVSPSGGFVGVGFAIPINKAKEILEDLIEKGKVTRGYLGVKTQDITDELVRSFGLPGIEGALVSEVIQGEAAEKAGVKRGDVIVQAGDKPIQNSNDLRSAIGRTQPGKKITLKIIRSKKEIAVEAALGKAPEEEGEAAAREEAKEERIGITVKNSKVQLDPLGKSVVVSKVEPGSSAQDAGIAEGDIIKEVNNKEIKDVSDFESGMKDAKDTVLLLIKRGTSMLYVAVELK</sequence>
<keyword evidence="5" id="KW-0378">Hydrolase</keyword>
<evidence type="ECO:0000256" key="2">
    <source>
        <dbReference type="ARBA" id="ARBA00022670"/>
    </source>
</evidence>
<evidence type="ECO:0000256" key="1">
    <source>
        <dbReference type="ARBA" id="ARBA00010541"/>
    </source>
</evidence>
<feature type="active site" description="Charge relay system" evidence="7">
    <location>
        <position position="119"/>
    </location>
</feature>
<dbReference type="PROSITE" id="PS50106">
    <property type="entry name" value="PDZ"/>
    <property type="match status" value="2"/>
</dbReference>
<feature type="domain" description="PDZ" evidence="9">
    <location>
        <begin position="274"/>
        <end position="365"/>
    </location>
</feature>
<dbReference type="InterPro" id="IPR036034">
    <property type="entry name" value="PDZ_sf"/>
</dbReference>
<evidence type="ECO:0000259" key="9">
    <source>
        <dbReference type="PROSITE" id="PS50106"/>
    </source>
</evidence>
<dbReference type="Pfam" id="PF13365">
    <property type="entry name" value="Trypsin_2"/>
    <property type="match status" value="1"/>
</dbReference>
<evidence type="ECO:0000313" key="11">
    <source>
        <dbReference type="Proteomes" id="UP000229307"/>
    </source>
</evidence>
<keyword evidence="2" id="KW-0645">Protease</keyword>
<feature type="binding site" evidence="8">
    <location>
        <begin position="228"/>
        <end position="230"/>
    </location>
    <ligand>
        <name>substrate</name>
    </ligand>
</feature>
<feature type="active site" description="Charge relay system" evidence="7">
    <location>
        <position position="152"/>
    </location>
</feature>
<reference evidence="11" key="1">
    <citation type="submission" date="2017-09" db="EMBL/GenBank/DDBJ databases">
        <title>Depth-based differentiation of microbial function through sediment-hosted aquifers and enrichment of novel symbionts in the deep terrestrial subsurface.</title>
        <authorList>
            <person name="Probst A.J."/>
            <person name="Ladd B."/>
            <person name="Jarett J.K."/>
            <person name="Geller-Mcgrath D.E."/>
            <person name="Sieber C.M.K."/>
            <person name="Emerson J.B."/>
            <person name="Anantharaman K."/>
            <person name="Thomas B.C."/>
            <person name="Malmstrom R."/>
            <person name="Stieglmeier M."/>
            <person name="Klingl A."/>
            <person name="Woyke T."/>
            <person name="Ryan C.M."/>
            <person name="Banfield J.F."/>
        </authorList>
    </citation>
    <scope>NUCLEOTIDE SEQUENCE [LARGE SCALE GENOMIC DNA]</scope>
</reference>
<dbReference type="Pfam" id="PF00595">
    <property type="entry name" value="PDZ"/>
    <property type="match status" value="1"/>
</dbReference>
<dbReference type="InterPro" id="IPR001940">
    <property type="entry name" value="Peptidase_S1C"/>
</dbReference>
<evidence type="ECO:0000313" key="10">
    <source>
        <dbReference type="EMBL" id="PIZ15726.1"/>
    </source>
</evidence>
<dbReference type="InterPro" id="IPR051201">
    <property type="entry name" value="Chloro_Bact_Ser_Proteases"/>
</dbReference>
<dbReference type="Proteomes" id="UP000229307">
    <property type="component" value="Unassembled WGS sequence"/>
</dbReference>
<dbReference type="SUPFAM" id="SSF50156">
    <property type="entry name" value="PDZ domain-like"/>
    <property type="match status" value="2"/>
</dbReference>
<evidence type="ECO:0000256" key="8">
    <source>
        <dbReference type="PIRSR" id="PIRSR611782-2"/>
    </source>
</evidence>
<dbReference type="SUPFAM" id="SSF50494">
    <property type="entry name" value="Trypsin-like serine proteases"/>
    <property type="match status" value="1"/>
</dbReference>
<proteinExistence type="inferred from homology"/>
<evidence type="ECO:0000256" key="4">
    <source>
        <dbReference type="ARBA" id="ARBA00022737"/>
    </source>
</evidence>